<evidence type="ECO:0000256" key="6">
    <source>
        <dbReference type="SAM" id="Phobius"/>
    </source>
</evidence>
<feature type="transmembrane region" description="Helical" evidence="6">
    <location>
        <begin position="151"/>
        <end position="170"/>
    </location>
</feature>
<keyword evidence="8" id="KW-1185">Reference proteome</keyword>
<feature type="transmembrane region" description="Helical" evidence="6">
    <location>
        <begin position="182"/>
        <end position="201"/>
    </location>
</feature>
<feature type="transmembrane region" description="Helical" evidence="6">
    <location>
        <begin position="94"/>
        <end position="112"/>
    </location>
</feature>
<dbReference type="GO" id="GO:0016020">
    <property type="term" value="C:membrane"/>
    <property type="evidence" value="ECO:0007669"/>
    <property type="project" value="UniProtKB-SubCell"/>
</dbReference>
<keyword evidence="3 6" id="KW-0812">Transmembrane</keyword>
<comment type="subcellular location">
    <subcellularLocation>
        <location evidence="1">Membrane</location>
        <topology evidence="1">Multi-pass membrane protein</topology>
    </subcellularLocation>
</comment>
<dbReference type="Proteomes" id="UP000295500">
    <property type="component" value="Unassembled WGS sequence"/>
</dbReference>
<feature type="transmembrane region" description="Helical" evidence="6">
    <location>
        <begin position="37"/>
        <end position="56"/>
    </location>
</feature>
<dbReference type="PANTHER" id="PTHR31885">
    <property type="entry name" value="GH04784P"/>
    <property type="match status" value="1"/>
</dbReference>
<gene>
    <name evidence="7" type="ORF">EV211_1043</name>
</gene>
<dbReference type="InterPro" id="IPR012506">
    <property type="entry name" value="TMEM86B-like"/>
</dbReference>
<evidence type="ECO:0000256" key="4">
    <source>
        <dbReference type="ARBA" id="ARBA00022989"/>
    </source>
</evidence>
<proteinExistence type="inferred from homology"/>
<dbReference type="RefSeq" id="WP_166635331.1">
    <property type="nucleotide sequence ID" value="NZ_SNXO01000004.1"/>
</dbReference>
<name>A0A4R6QB96_9FIRM</name>
<evidence type="ECO:0000256" key="5">
    <source>
        <dbReference type="ARBA" id="ARBA00023136"/>
    </source>
</evidence>
<evidence type="ECO:0000256" key="2">
    <source>
        <dbReference type="ARBA" id="ARBA00007375"/>
    </source>
</evidence>
<feature type="transmembrane region" description="Helical" evidence="6">
    <location>
        <begin position="68"/>
        <end position="88"/>
    </location>
</feature>
<feature type="transmembrane region" description="Helical" evidence="6">
    <location>
        <begin position="124"/>
        <end position="145"/>
    </location>
</feature>
<evidence type="ECO:0000313" key="7">
    <source>
        <dbReference type="EMBL" id="TDP59073.1"/>
    </source>
</evidence>
<dbReference type="EMBL" id="SNXO01000004">
    <property type="protein sequence ID" value="TDP59073.1"/>
    <property type="molecule type" value="Genomic_DNA"/>
</dbReference>
<evidence type="ECO:0000256" key="3">
    <source>
        <dbReference type="ARBA" id="ARBA00022692"/>
    </source>
</evidence>
<comment type="similarity">
    <text evidence="2">Belongs to the TMEM86 family.</text>
</comment>
<dbReference type="GO" id="GO:0016787">
    <property type="term" value="F:hydrolase activity"/>
    <property type="evidence" value="ECO:0007669"/>
    <property type="project" value="TreeGrafter"/>
</dbReference>
<evidence type="ECO:0000313" key="8">
    <source>
        <dbReference type="Proteomes" id="UP000295500"/>
    </source>
</evidence>
<keyword evidence="4 6" id="KW-1133">Transmembrane helix</keyword>
<dbReference type="PANTHER" id="PTHR31885:SF6">
    <property type="entry name" value="GH04784P"/>
    <property type="match status" value="1"/>
</dbReference>
<sequence>MDRTNRIYIPFKMAVSSGFILCAVLNTHWCCCGFRELILLAGLVFCWLGDLFLALSDEMNNAQKSPEFTLGVGSFAVAHLLFCWEAMVMMNFDFRFPVILALIMPLLVILFIRKGIFQCGSNAVPSVIYAVLIGGFCGLGLNYLLVYGVSAHSLLFGIGSCLFLFSDFTLSFRCFARNTPSWLTVPVLATYWAATYMIAFFI</sequence>
<evidence type="ECO:0000256" key="1">
    <source>
        <dbReference type="ARBA" id="ARBA00004141"/>
    </source>
</evidence>
<keyword evidence="5 6" id="KW-0472">Membrane</keyword>
<comment type="caution">
    <text evidence="7">The sequence shown here is derived from an EMBL/GenBank/DDBJ whole genome shotgun (WGS) entry which is preliminary data.</text>
</comment>
<dbReference type="AlphaFoldDB" id="A0A4R6QB96"/>
<protein>
    <submittedName>
        <fullName evidence="7">Putative membrane protein YhhN</fullName>
    </submittedName>
</protein>
<accession>A0A4R6QB96</accession>
<reference evidence="7 8" key="1">
    <citation type="submission" date="2019-03" db="EMBL/GenBank/DDBJ databases">
        <title>Genomic Encyclopedia of Type Strains, Phase IV (KMG-IV): sequencing the most valuable type-strain genomes for metagenomic binning, comparative biology and taxonomic classification.</title>
        <authorList>
            <person name="Goeker M."/>
        </authorList>
    </citation>
    <scope>NUCLEOTIDE SEQUENCE [LARGE SCALE GENOMIC DNA]</scope>
    <source>
        <strain evidence="7 8">DSM 28287</strain>
    </source>
</reference>
<organism evidence="7 8">
    <name type="scientific">Aminicella lysinilytica</name>
    <dbReference type="NCBI Taxonomy" id="433323"/>
    <lineage>
        <taxon>Bacteria</taxon>
        <taxon>Bacillati</taxon>
        <taxon>Bacillota</taxon>
        <taxon>Clostridia</taxon>
        <taxon>Peptostreptococcales</taxon>
        <taxon>Anaerovoracaceae</taxon>
        <taxon>Aminicella</taxon>
    </lineage>
</organism>
<dbReference type="Pfam" id="PF07947">
    <property type="entry name" value="YhhN"/>
    <property type="match status" value="1"/>
</dbReference>